<protein>
    <submittedName>
        <fullName evidence="3">Uncharacterized protein</fullName>
    </submittedName>
</protein>
<evidence type="ECO:0000256" key="2">
    <source>
        <dbReference type="SAM" id="SignalP"/>
    </source>
</evidence>
<feature type="region of interest" description="Disordered" evidence="1">
    <location>
        <begin position="30"/>
        <end position="122"/>
    </location>
</feature>
<evidence type="ECO:0000256" key="1">
    <source>
        <dbReference type="SAM" id="MobiDB-lite"/>
    </source>
</evidence>
<dbReference type="RefSeq" id="WP_079590805.1">
    <property type="nucleotide sequence ID" value="NZ_FUYN01000013.1"/>
</dbReference>
<reference evidence="4" key="1">
    <citation type="submission" date="2017-02" db="EMBL/GenBank/DDBJ databases">
        <authorList>
            <person name="Varghese N."/>
            <person name="Submissions S."/>
        </authorList>
    </citation>
    <scope>NUCLEOTIDE SEQUENCE [LARGE SCALE GENOMIC DNA]</scope>
    <source>
        <strain evidence="4">ATCC 35199</strain>
    </source>
</reference>
<sequence length="339" mass="37540">MSKRKYFLKGMCLVMVLLMSSNVAYAVKTSSKTVKERDLNNNKDLKKAKDYMNKGENKKDFDSGASLNLGTRKNADGSTTRSTIEKDHNGNYTIREYTTGGSSKDRDRDNKKPSEPVVPPKPASEVIIESKDNNTVVWIEREYEYDKPSNSWKPVDYKYQIDLITSANIYDADGKQQNKVTIKAGYGIKVDGSSKFEMKQIAGNKKDSTAGFKQTLPTAGTVTTDFAVKKNIAQNKTLNLESKGNGSFVTAKNSGSKTGAKVVYTDIAQKDGKYSVVVKFTNAKLSGPVLGDYEMSDSKTLNFNIKGSMYEDSYVKPTDSTKNKNNTGFEPITFDNGFN</sequence>
<dbReference type="Proteomes" id="UP000243406">
    <property type="component" value="Unassembled WGS sequence"/>
</dbReference>
<feature type="chain" id="PRO_5012482191" evidence="2">
    <location>
        <begin position="27"/>
        <end position="339"/>
    </location>
</feature>
<gene>
    <name evidence="3" type="ORF">SAMN02745120_0115</name>
</gene>
<keyword evidence="4" id="KW-1185">Reference proteome</keyword>
<organism evidence="3 4">
    <name type="scientific">Acetoanaerobium noterae</name>
    <dbReference type="NCBI Taxonomy" id="745369"/>
    <lineage>
        <taxon>Bacteria</taxon>
        <taxon>Bacillati</taxon>
        <taxon>Bacillota</taxon>
        <taxon>Clostridia</taxon>
        <taxon>Peptostreptococcales</taxon>
        <taxon>Filifactoraceae</taxon>
        <taxon>Acetoanaerobium</taxon>
    </lineage>
</organism>
<accession>A0A1T5DRE7</accession>
<proteinExistence type="predicted"/>
<dbReference type="EMBL" id="FUYN01000013">
    <property type="protein sequence ID" value="SKB74244.1"/>
    <property type="molecule type" value="Genomic_DNA"/>
</dbReference>
<evidence type="ECO:0000313" key="3">
    <source>
        <dbReference type="EMBL" id="SKB74244.1"/>
    </source>
</evidence>
<feature type="compositionally biased region" description="Basic and acidic residues" evidence="1">
    <location>
        <begin position="103"/>
        <end position="114"/>
    </location>
</feature>
<feature type="compositionally biased region" description="Polar residues" evidence="1">
    <location>
        <begin position="65"/>
        <end position="82"/>
    </location>
</feature>
<feature type="region of interest" description="Disordered" evidence="1">
    <location>
        <begin position="317"/>
        <end position="339"/>
    </location>
</feature>
<evidence type="ECO:0000313" key="4">
    <source>
        <dbReference type="Proteomes" id="UP000243406"/>
    </source>
</evidence>
<feature type="signal peptide" evidence="2">
    <location>
        <begin position="1"/>
        <end position="26"/>
    </location>
</feature>
<name>A0A1T5DRE7_9FIRM</name>
<dbReference type="AlphaFoldDB" id="A0A1T5DRE7"/>
<keyword evidence="2" id="KW-0732">Signal</keyword>
<feature type="compositionally biased region" description="Basic and acidic residues" evidence="1">
    <location>
        <begin position="33"/>
        <end position="62"/>
    </location>
</feature>
<feature type="compositionally biased region" description="Polar residues" evidence="1">
    <location>
        <begin position="318"/>
        <end position="328"/>
    </location>
</feature>